<accession>A0A328AI95</accession>
<keyword evidence="3" id="KW-1185">Reference proteome</keyword>
<name>A0A328AI95_9CAUL</name>
<comment type="caution">
    <text evidence="2">The sequence shown here is derived from an EMBL/GenBank/DDBJ whole genome shotgun (WGS) entry which is preliminary data.</text>
</comment>
<feature type="transmembrane region" description="Helical" evidence="1">
    <location>
        <begin position="21"/>
        <end position="41"/>
    </location>
</feature>
<reference evidence="3" key="1">
    <citation type="submission" date="2018-05" db="EMBL/GenBank/DDBJ databases">
        <authorList>
            <person name="Li X."/>
        </authorList>
    </citation>
    <scope>NUCLEOTIDE SEQUENCE [LARGE SCALE GENOMIC DNA]</scope>
    <source>
        <strain evidence="3">LX32</strain>
    </source>
</reference>
<protein>
    <submittedName>
        <fullName evidence="2">Uncharacterized protein</fullName>
    </submittedName>
</protein>
<dbReference type="EMBL" id="QFYQ01000001">
    <property type="protein sequence ID" value="RAK54237.1"/>
    <property type="molecule type" value="Genomic_DNA"/>
</dbReference>
<dbReference type="OrthoDB" id="7308169at2"/>
<sequence>MPSLRVYRASDEFARELLARIVRWLLLGLGFAVMLVGLGLAALPGHLGLPLLVVGLMIVLRNSFKARRQFVRMQKAHPKMVFPIRRLMRKEPEVVLVFWQGYLRMERLVLPRRVRFAVRTRRYFKLRIRARAAA</sequence>
<organism evidence="2 3">
    <name type="scientific">Phenylobacterium soli</name>
    <dbReference type="NCBI Taxonomy" id="2170551"/>
    <lineage>
        <taxon>Bacteria</taxon>
        <taxon>Pseudomonadati</taxon>
        <taxon>Pseudomonadota</taxon>
        <taxon>Alphaproteobacteria</taxon>
        <taxon>Caulobacterales</taxon>
        <taxon>Caulobacteraceae</taxon>
        <taxon>Phenylobacterium</taxon>
    </lineage>
</organism>
<proteinExistence type="predicted"/>
<dbReference type="RefSeq" id="WP_111527988.1">
    <property type="nucleotide sequence ID" value="NZ_JBHRSG010000002.1"/>
</dbReference>
<keyword evidence="1" id="KW-0812">Transmembrane</keyword>
<keyword evidence="1" id="KW-0472">Membrane</keyword>
<feature type="transmembrane region" description="Helical" evidence="1">
    <location>
        <begin position="47"/>
        <end position="64"/>
    </location>
</feature>
<evidence type="ECO:0000256" key="1">
    <source>
        <dbReference type="SAM" id="Phobius"/>
    </source>
</evidence>
<dbReference type="Proteomes" id="UP000249254">
    <property type="component" value="Unassembled WGS sequence"/>
</dbReference>
<evidence type="ECO:0000313" key="2">
    <source>
        <dbReference type="EMBL" id="RAK54237.1"/>
    </source>
</evidence>
<dbReference type="AlphaFoldDB" id="A0A328AI95"/>
<keyword evidence="1" id="KW-1133">Transmembrane helix</keyword>
<evidence type="ECO:0000313" key="3">
    <source>
        <dbReference type="Proteomes" id="UP000249254"/>
    </source>
</evidence>
<gene>
    <name evidence="2" type="ORF">DJ017_06720</name>
</gene>